<name>A0ABX1K5J7_9CELL</name>
<feature type="compositionally biased region" description="Low complexity" evidence="1">
    <location>
        <begin position="37"/>
        <end position="48"/>
    </location>
</feature>
<feature type="non-terminal residue" evidence="2">
    <location>
        <position position="63"/>
    </location>
</feature>
<reference evidence="2 3" key="1">
    <citation type="submission" date="2020-04" db="EMBL/GenBank/DDBJ databases">
        <title>MicrobeNet Type strains.</title>
        <authorList>
            <person name="Nicholson A.C."/>
        </authorList>
    </citation>
    <scope>NUCLEOTIDE SEQUENCE [LARGE SCALE GENOMIC DNA]</scope>
    <source>
        <strain evidence="2 3">ATCC BAA-787</strain>
    </source>
</reference>
<feature type="region of interest" description="Disordered" evidence="1">
    <location>
        <begin position="37"/>
        <end position="63"/>
    </location>
</feature>
<dbReference type="Proteomes" id="UP000777774">
    <property type="component" value="Unassembled WGS sequence"/>
</dbReference>
<keyword evidence="3" id="KW-1185">Reference proteome</keyword>
<proteinExistence type="predicted"/>
<evidence type="ECO:0000256" key="1">
    <source>
        <dbReference type="SAM" id="MobiDB-lite"/>
    </source>
</evidence>
<comment type="caution">
    <text evidence="2">The sequence shown here is derived from an EMBL/GenBank/DDBJ whole genome shotgun (WGS) entry which is preliminary data.</text>
</comment>
<accession>A0ABX1K5J7</accession>
<evidence type="ECO:0000313" key="2">
    <source>
        <dbReference type="EMBL" id="NKY40850.1"/>
    </source>
</evidence>
<dbReference type="EMBL" id="JAAXOY010000479">
    <property type="protein sequence ID" value="NKY40850.1"/>
    <property type="molecule type" value="Genomic_DNA"/>
</dbReference>
<protein>
    <submittedName>
        <fullName evidence="2">Thioredoxin</fullName>
    </submittedName>
</protein>
<organism evidence="2 3">
    <name type="scientific">Cellulomonas septica</name>
    <dbReference type="NCBI Taxonomy" id="285080"/>
    <lineage>
        <taxon>Bacteria</taxon>
        <taxon>Bacillati</taxon>
        <taxon>Actinomycetota</taxon>
        <taxon>Actinomycetes</taxon>
        <taxon>Micrococcales</taxon>
        <taxon>Cellulomonadaceae</taxon>
        <taxon>Cellulomonas</taxon>
    </lineage>
</organism>
<gene>
    <name evidence="2" type="ORF">HGA02_15350</name>
</gene>
<sequence length="63" mass="6067">MDRVLLVLGVLAVAVVVGLVWRSRNGRFTPVPPSVLAAASPAGAAGAPSEGGGGVGEASRGEG</sequence>
<evidence type="ECO:0000313" key="3">
    <source>
        <dbReference type="Proteomes" id="UP000777774"/>
    </source>
</evidence>